<proteinExistence type="predicted"/>
<dbReference type="InterPro" id="IPR043502">
    <property type="entry name" value="DNA/RNA_pol_sf"/>
</dbReference>
<dbReference type="PANTHER" id="PTHR33050:SF7">
    <property type="entry name" value="RIBONUCLEASE H"/>
    <property type="match status" value="1"/>
</dbReference>
<dbReference type="SUPFAM" id="SSF56672">
    <property type="entry name" value="DNA/RNA polymerases"/>
    <property type="match status" value="1"/>
</dbReference>
<dbReference type="GO" id="GO:0003677">
    <property type="term" value="F:DNA binding"/>
    <property type="evidence" value="ECO:0007669"/>
    <property type="project" value="UniProtKB-KW"/>
</dbReference>
<comment type="caution">
    <text evidence="2">The sequence shown here is derived from an EMBL/GenBank/DDBJ whole genome shotgun (WGS) entry which is preliminary data.</text>
</comment>
<name>A0AAD9V2L3_ACRCE</name>
<evidence type="ECO:0000313" key="2">
    <source>
        <dbReference type="EMBL" id="KAK2558933.1"/>
    </source>
</evidence>
<keyword evidence="3" id="KW-1185">Reference proteome</keyword>
<dbReference type="Proteomes" id="UP001249851">
    <property type="component" value="Unassembled WGS sequence"/>
</dbReference>
<dbReference type="InterPro" id="IPR052055">
    <property type="entry name" value="Hepadnavirus_pol/RT"/>
</dbReference>
<gene>
    <name evidence="2" type="ORF">P5673_018553</name>
</gene>
<dbReference type="PANTHER" id="PTHR33050">
    <property type="entry name" value="REVERSE TRANSCRIPTASE DOMAIN-CONTAINING PROTEIN"/>
    <property type="match status" value="1"/>
</dbReference>
<dbReference type="Gene3D" id="1.10.150.130">
    <property type="match status" value="1"/>
</dbReference>
<reference evidence="2" key="1">
    <citation type="journal article" date="2023" name="G3 (Bethesda)">
        <title>Whole genome assembly and annotation of the endangered Caribbean coral Acropora cervicornis.</title>
        <authorList>
            <person name="Selwyn J.D."/>
            <person name="Vollmer S.V."/>
        </authorList>
    </citation>
    <scope>NUCLEOTIDE SEQUENCE</scope>
    <source>
        <strain evidence="2">K2</strain>
    </source>
</reference>
<organism evidence="2 3">
    <name type="scientific">Acropora cervicornis</name>
    <name type="common">Staghorn coral</name>
    <dbReference type="NCBI Taxonomy" id="6130"/>
    <lineage>
        <taxon>Eukaryota</taxon>
        <taxon>Metazoa</taxon>
        <taxon>Cnidaria</taxon>
        <taxon>Anthozoa</taxon>
        <taxon>Hexacorallia</taxon>
        <taxon>Scleractinia</taxon>
        <taxon>Astrocoeniina</taxon>
        <taxon>Acroporidae</taxon>
        <taxon>Acropora</taxon>
    </lineage>
</organism>
<sequence length="436" mass="48872">MREIKKLKHSDPHKFKRKANEDQYKFNLKLGESLVNARSAAQNSRLEKVKSELDEGVILNTIDGSIKATDERIAMLSRDLENLSTGQNPTRVHVKRVASVAGQIISLSNCVGPVARIMTRFLFSVISSAVSWDCEVLLTQDAISEIDFWRHNVHALNGKVYWGVKSFPAKITFSDASDSACGAFVQLQPGVELVSHQNWSIAETTRSSTWRELKAVCFALEAFASRLSGSKVKLFCAPFVSSDVFCSGFWRDQVTPGNSFVQGLTDRLKTTVLSSQYHRAFRKWKEFAVCKLNETGFPADPFHHLLEQAQSPSVIDSAFYGIKWAHDMAGLPSPTDNSVVENVRSAAKRILGTAAVNRIEPISSDLIREIVSQANLDNPVDLRNITMYVLCFTGFFRFDDISRVTSLFMKLNLVVSLRVQKYKFAKLLSQKDMKMT</sequence>
<accession>A0AAD9V2L3</accession>
<protein>
    <submittedName>
        <fullName evidence="2">Uncharacterized protein</fullName>
    </submittedName>
</protein>
<dbReference type="AlphaFoldDB" id="A0AAD9V2L3"/>
<dbReference type="InterPro" id="IPR010998">
    <property type="entry name" value="Integrase_recombinase_N"/>
</dbReference>
<evidence type="ECO:0000256" key="1">
    <source>
        <dbReference type="ARBA" id="ARBA00023125"/>
    </source>
</evidence>
<keyword evidence="1" id="KW-0238">DNA-binding</keyword>
<dbReference type="EMBL" id="JARQWQ010000042">
    <property type="protein sequence ID" value="KAK2558933.1"/>
    <property type="molecule type" value="Genomic_DNA"/>
</dbReference>
<evidence type="ECO:0000313" key="3">
    <source>
        <dbReference type="Proteomes" id="UP001249851"/>
    </source>
</evidence>
<reference evidence="2" key="2">
    <citation type="journal article" date="2023" name="Science">
        <title>Genomic signatures of disease resistance in endangered staghorn corals.</title>
        <authorList>
            <person name="Vollmer S.V."/>
            <person name="Selwyn J.D."/>
            <person name="Despard B.A."/>
            <person name="Roesel C.L."/>
        </authorList>
    </citation>
    <scope>NUCLEOTIDE SEQUENCE</scope>
    <source>
        <strain evidence="2">K2</strain>
    </source>
</reference>